<reference evidence="5 6" key="1">
    <citation type="journal article" date="2015" name="Proc. Natl. Acad. Sci. U.S.A.">
        <title>The resurrection genome of Boea hygrometrica: A blueprint for survival of dehydration.</title>
        <authorList>
            <person name="Xiao L."/>
            <person name="Yang G."/>
            <person name="Zhang L."/>
            <person name="Yang X."/>
            <person name="Zhao S."/>
            <person name="Ji Z."/>
            <person name="Zhou Q."/>
            <person name="Hu M."/>
            <person name="Wang Y."/>
            <person name="Chen M."/>
            <person name="Xu Y."/>
            <person name="Jin H."/>
            <person name="Xiao X."/>
            <person name="Hu G."/>
            <person name="Bao F."/>
            <person name="Hu Y."/>
            <person name="Wan P."/>
            <person name="Li L."/>
            <person name="Deng X."/>
            <person name="Kuang T."/>
            <person name="Xiang C."/>
            <person name="Zhu J.K."/>
            <person name="Oliver M.J."/>
            <person name="He Y."/>
        </authorList>
    </citation>
    <scope>NUCLEOTIDE SEQUENCE [LARGE SCALE GENOMIC DNA]</scope>
    <source>
        <strain evidence="6">cv. XS01</strain>
    </source>
</reference>
<feature type="domain" description="Bifunctional inhibitor/plant lipid transfer protein/seed storage helical" evidence="4">
    <location>
        <begin position="33"/>
        <end position="96"/>
    </location>
</feature>
<protein>
    <recommendedName>
        <fullName evidence="4">Bifunctional inhibitor/plant lipid transfer protein/seed storage helical domain-containing protein</fullName>
    </recommendedName>
</protein>
<dbReference type="PANTHER" id="PTHR33214:SF69">
    <property type="entry name" value="BIFUNCTIONAL INHIBITOR_LIPID-TRANSFER PROTEIN_SEED STORAGE 2S ALBUMIN SUPERFAMILY PROTEIN"/>
    <property type="match status" value="1"/>
</dbReference>
<dbReference type="AlphaFoldDB" id="A0A2Z7CC24"/>
<name>A0A2Z7CC24_9LAMI</name>
<feature type="chain" id="PRO_5016451343" description="Bifunctional inhibitor/plant lipid transfer protein/seed storage helical domain-containing protein" evidence="3">
    <location>
        <begin position="29"/>
        <end position="96"/>
    </location>
</feature>
<evidence type="ECO:0000313" key="5">
    <source>
        <dbReference type="EMBL" id="KZV42240.1"/>
    </source>
</evidence>
<dbReference type="InterPro" id="IPR016140">
    <property type="entry name" value="Bifunc_inhib/LTP/seed_store"/>
</dbReference>
<keyword evidence="3" id="KW-0732">Signal</keyword>
<keyword evidence="6" id="KW-1185">Reference proteome</keyword>
<organism evidence="5 6">
    <name type="scientific">Dorcoceras hygrometricum</name>
    <dbReference type="NCBI Taxonomy" id="472368"/>
    <lineage>
        <taxon>Eukaryota</taxon>
        <taxon>Viridiplantae</taxon>
        <taxon>Streptophyta</taxon>
        <taxon>Embryophyta</taxon>
        <taxon>Tracheophyta</taxon>
        <taxon>Spermatophyta</taxon>
        <taxon>Magnoliopsida</taxon>
        <taxon>eudicotyledons</taxon>
        <taxon>Gunneridae</taxon>
        <taxon>Pentapetalae</taxon>
        <taxon>asterids</taxon>
        <taxon>lamiids</taxon>
        <taxon>Lamiales</taxon>
        <taxon>Gesneriaceae</taxon>
        <taxon>Didymocarpoideae</taxon>
        <taxon>Trichosporeae</taxon>
        <taxon>Loxocarpinae</taxon>
        <taxon>Dorcoceras</taxon>
    </lineage>
</organism>
<dbReference type="InterPro" id="IPR033872">
    <property type="entry name" value="nsLTP2"/>
</dbReference>
<dbReference type="EMBL" id="KQ999284">
    <property type="protein sequence ID" value="KZV42240.1"/>
    <property type="molecule type" value="Genomic_DNA"/>
</dbReference>
<dbReference type="GO" id="GO:0006869">
    <property type="term" value="P:lipid transport"/>
    <property type="evidence" value="ECO:0007669"/>
    <property type="project" value="InterPro"/>
</dbReference>
<gene>
    <name evidence="5" type="ORF">F511_13339</name>
</gene>
<dbReference type="SUPFAM" id="SSF47699">
    <property type="entry name" value="Bifunctional inhibitor/lipid-transfer protein/seed storage 2S albumin"/>
    <property type="match status" value="1"/>
</dbReference>
<evidence type="ECO:0000259" key="4">
    <source>
        <dbReference type="Pfam" id="PF00234"/>
    </source>
</evidence>
<dbReference type="Proteomes" id="UP000250235">
    <property type="component" value="Unassembled WGS sequence"/>
</dbReference>
<dbReference type="CDD" id="cd01959">
    <property type="entry name" value="nsLTP2"/>
    <property type="match status" value="1"/>
</dbReference>
<feature type="signal peptide" evidence="3">
    <location>
        <begin position="1"/>
        <end position="28"/>
    </location>
</feature>
<dbReference type="GO" id="GO:0008289">
    <property type="term" value="F:lipid binding"/>
    <property type="evidence" value="ECO:0007669"/>
    <property type="project" value="UniProtKB-KW"/>
</dbReference>
<accession>A0A2Z7CC24</accession>
<dbReference type="OrthoDB" id="665742at2759"/>
<dbReference type="Gene3D" id="1.10.110.10">
    <property type="entry name" value="Plant lipid-transfer and hydrophobic proteins"/>
    <property type="match status" value="1"/>
</dbReference>
<keyword evidence="1" id="KW-0813">Transport</keyword>
<evidence type="ECO:0000256" key="1">
    <source>
        <dbReference type="ARBA" id="ARBA00022448"/>
    </source>
</evidence>
<dbReference type="Pfam" id="PF00234">
    <property type="entry name" value="Tryp_alpha_amyl"/>
    <property type="match status" value="1"/>
</dbReference>
<sequence length="96" mass="10029">MKRSGAAHVALICWVAFVVVCGVKETTAVTCDVRELIPCTAAMVGSGVPSALCCQKLREQVPCLCTYMKDPSLAPYVKSPNGPKVAATCGISIPIC</sequence>
<evidence type="ECO:0000256" key="2">
    <source>
        <dbReference type="ARBA" id="ARBA00023121"/>
    </source>
</evidence>
<dbReference type="InterPro" id="IPR036312">
    <property type="entry name" value="Bifun_inhib/LTP/seed_sf"/>
</dbReference>
<keyword evidence="2" id="KW-0446">Lipid-binding</keyword>
<evidence type="ECO:0000313" key="6">
    <source>
        <dbReference type="Proteomes" id="UP000250235"/>
    </source>
</evidence>
<dbReference type="PANTHER" id="PTHR33214">
    <property type="entry name" value="BIFUNCTIONAL INHIBITOR/LIPID-TRANSFER PROTEIN/SEED STORAGE 2S ALBUMIN SUPERFAMILY PROTEIN"/>
    <property type="match status" value="1"/>
</dbReference>
<evidence type="ECO:0000256" key="3">
    <source>
        <dbReference type="SAM" id="SignalP"/>
    </source>
</evidence>
<proteinExistence type="predicted"/>